<keyword evidence="3" id="KW-0704">Schiff base</keyword>
<dbReference type="SMART" id="SM01130">
    <property type="entry name" value="DHDPS"/>
    <property type="match status" value="1"/>
</dbReference>
<evidence type="ECO:0000256" key="5">
    <source>
        <dbReference type="PIRSR" id="PIRSR001365-1"/>
    </source>
</evidence>
<feature type="active site" description="Schiff-base intermediate with substrate" evidence="5">
    <location>
        <position position="176"/>
    </location>
</feature>
<dbReference type="Gene3D" id="3.20.20.70">
    <property type="entry name" value="Aldolase class I"/>
    <property type="match status" value="1"/>
</dbReference>
<dbReference type="PRINTS" id="PR00146">
    <property type="entry name" value="DHPICSNTHASE"/>
</dbReference>
<reference evidence="7 8" key="1">
    <citation type="submission" date="2016-10" db="EMBL/GenBank/DDBJ databases">
        <authorList>
            <person name="de Groot N.N."/>
        </authorList>
    </citation>
    <scope>NUCLEOTIDE SEQUENCE [LARGE SCALE GENOMIC DNA]</scope>
    <source>
        <strain evidence="7 8">DSM 22489</strain>
    </source>
</reference>
<evidence type="ECO:0000256" key="3">
    <source>
        <dbReference type="ARBA" id="ARBA00023270"/>
    </source>
</evidence>
<dbReference type="PROSITE" id="PS00666">
    <property type="entry name" value="DHDPS_2"/>
    <property type="match status" value="1"/>
</dbReference>
<keyword evidence="2 4" id="KW-0456">Lyase</keyword>
<organism evidence="7 8">
    <name type="scientific">Bryocella elongata</name>
    <dbReference type="NCBI Taxonomy" id="863522"/>
    <lineage>
        <taxon>Bacteria</taxon>
        <taxon>Pseudomonadati</taxon>
        <taxon>Acidobacteriota</taxon>
        <taxon>Terriglobia</taxon>
        <taxon>Terriglobales</taxon>
        <taxon>Acidobacteriaceae</taxon>
        <taxon>Bryocella</taxon>
    </lineage>
</organism>
<evidence type="ECO:0000256" key="2">
    <source>
        <dbReference type="ARBA" id="ARBA00023239"/>
    </source>
</evidence>
<evidence type="ECO:0000256" key="4">
    <source>
        <dbReference type="PIRNR" id="PIRNR001365"/>
    </source>
</evidence>
<feature type="binding site" evidence="6">
    <location>
        <position position="60"/>
    </location>
    <ligand>
        <name>pyruvate</name>
        <dbReference type="ChEBI" id="CHEBI:15361"/>
    </ligand>
</feature>
<dbReference type="AlphaFoldDB" id="A0A1H5UQ81"/>
<evidence type="ECO:0000256" key="6">
    <source>
        <dbReference type="PIRSR" id="PIRSR001365-2"/>
    </source>
</evidence>
<dbReference type="GO" id="GO:0044281">
    <property type="term" value="P:small molecule metabolic process"/>
    <property type="evidence" value="ECO:0007669"/>
    <property type="project" value="UniProtKB-ARBA"/>
</dbReference>
<dbReference type="RefSeq" id="WP_103931952.1">
    <property type="nucleotide sequence ID" value="NZ_FNVA01000001.1"/>
</dbReference>
<evidence type="ECO:0000313" key="7">
    <source>
        <dbReference type="EMBL" id="SEF77243.1"/>
    </source>
</evidence>
<feature type="binding site" evidence="6">
    <location>
        <position position="218"/>
    </location>
    <ligand>
        <name>pyruvate</name>
        <dbReference type="ChEBI" id="CHEBI:15361"/>
    </ligand>
</feature>
<dbReference type="EMBL" id="FNVA01000001">
    <property type="protein sequence ID" value="SEF77243.1"/>
    <property type="molecule type" value="Genomic_DNA"/>
</dbReference>
<gene>
    <name evidence="7" type="ORF">SAMN05421819_1135</name>
</gene>
<dbReference type="PANTHER" id="PTHR12128">
    <property type="entry name" value="DIHYDRODIPICOLINATE SYNTHASE"/>
    <property type="match status" value="1"/>
</dbReference>
<dbReference type="Pfam" id="PF00701">
    <property type="entry name" value="DHDPS"/>
    <property type="match status" value="1"/>
</dbReference>
<dbReference type="InterPro" id="IPR020625">
    <property type="entry name" value="Schiff_base-form_aldolases_AS"/>
</dbReference>
<proteinExistence type="inferred from homology"/>
<protein>
    <submittedName>
        <fullName evidence="7">4-hydroxy-tetrahydrodipicolinate synthase</fullName>
    </submittedName>
</protein>
<keyword evidence="8" id="KW-1185">Reference proteome</keyword>
<evidence type="ECO:0000256" key="1">
    <source>
        <dbReference type="ARBA" id="ARBA00007592"/>
    </source>
</evidence>
<accession>A0A1H5UQ81</accession>
<comment type="similarity">
    <text evidence="1 4">Belongs to the DapA family.</text>
</comment>
<dbReference type="GO" id="GO:0008840">
    <property type="term" value="F:4-hydroxy-tetrahydrodipicolinate synthase activity"/>
    <property type="evidence" value="ECO:0007669"/>
    <property type="project" value="TreeGrafter"/>
</dbReference>
<dbReference type="CDD" id="cd00408">
    <property type="entry name" value="DHDPS-like"/>
    <property type="match status" value="1"/>
</dbReference>
<dbReference type="Proteomes" id="UP000236728">
    <property type="component" value="Unassembled WGS sequence"/>
</dbReference>
<feature type="active site" description="Proton donor/acceptor" evidence="5">
    <location>
        <position position="148"/>
    </location>
</feature>
<evidence type="ECO:0000313" key="8">
    <source>
        <dbReference type="Proteomes" id="UP000236728"/>
    </source>
</evidence>
<sequence length="317" mass="34114">MASEAVSRTSLQQALPISGVASALLIPRSGTGDLHPVVYERQLHFLLSRGIQCFAVNGATGEYTLTTAEEFRCLLRTTRREIGLGRRLIAGVGGASVEQTRALCEIALDEGADGCLLPMPYFFPYGQDDLMEYVAAATRGLGVPVYLYNLPSFTTPLEPATSLELVERLPAVVGIKDSSGSLETVTLLRNRVPGAACILGNDGSLYEALAQGVCDGVVSGVSCVLPELMLRLYEEASARPNSVTALALKATLDEFISWLNKFPVPWGLKIIAEARGLGEAYFPLPLSHEKQAVRAEFVTWFEVNRAALHAVDDNVSV</sequence>
<dbReference type="PANTHER" id="PTHR12128:SF66">
    <property type="entry name" value="4-HYDROXY-2-OXOGLUTARATE ALDOLASE, MITOCHONDRIAL"/>
    <property type="match status" value="1"/>
</dbReference>
<dbReference type="PIRSF" id="PIRSF001365">
    <property type="entry name" value="DHDPS"/>
    <property type="match status" value="1"/>
</dbReference>
<dbReference type="SUPFAM" id="SSF51569">
    <property type="entry name" value="Aldolase"/>
    <property type="match status" value="1"/>
</dbReference>
<name>A0A1H5UQ81_9BACT</name>
<dbReference type="InterPro" id="IPR002220">
    <property type="entry name" value="DapA-like"/>
</dbReference>
<dbReference type="GO" id="GO:0005829">
    <property type="term" value="C:cytosol"/>
    <property type="evidence" value="ECO:0007669"/>
    <property type="project" value="TreeGrafter"/>
</dbReference>
<dbReference type="InterPro" id="IPR013785">
    <property type="entry name" value="Aldolase_TIM"/>
</dbReference>